<keyword evidence="12" id="KW-1185">Reference proteome</keyword>
<evidence type="ECO:0000256" key="4">
    <source>
        <dbReference type="ARBA" id="ARBA00022679"/>
    </source>
</evidence>
<feature type="domain" description="Histidine kinase" evidence="10">
    <location>
        <begin position="602"/>
        <end position="686"/>
    </location>
</feature>
<dbReference type="GO" id="GO:0046983">
    <property type="term" value="F:protein dimerization activity"/>
    <property type="evidence" value="ECO:0007669"/>
    <property type="project" value="InterPro"/>
</dbReference>
<keyword evidence="9" id="KW-1133">Transmembrane helix</keyword>
<feature type="transmembrane region" description="Helical" evidence="9">
    <location>
        <begin position="150"/>
        <end position="175"/>
    </location>
</feature>
<dbReference type="AlphaFoldDB" id="A0A930VKK9"/>
<keyword evidence="4" id="KW-0808">Transferase</keyword>
<feature type="transmembrane region" description="Helical" evidence="9">
    <location>
        <begin position="78"/>
        <end position="96"/>
    </location>
</feature>
<comment type="caution">
    <text evidence="11">The sequence shown here is derived from an EMBL/GenBank/DDBJ whole genome shotgun (WGS) entry which is preliminary data.</text>
</comment>
<dbReference type="RefSeq" id="WP_194696557.1">
    <property type="nucleotide sequence ID" value="NZ_JADKPO010000013.1"/>
</dbReference>
<keyword evidence="5" id="KW-0547">Nucleotide-binding</keyword>
<dbReference type="PANTHER" id="PTHR24421:SF10">
    <property type="entry name" value="NITRATE_NITRITE SENSOR PROTEIN NARQ"/>
    <property type="match status" value="1"/>
</dbReference>
<feature type="transmembrane region" description="Helical" evidence="9">
    <location>
        <begin position="116"/>
        <end position="138"/>
    </location>
</feature>
<feature type="transmembrane region" description="Helical" evidence="9">
    <location>
        <begin position="51"/>
        <end position="71"/>
    </location>
</feature>
<dbReference type="Gene3D" id="1.20.5.1930">
    <property type="match status" value="1"/>
</dbReference>
<dbReference type="SUPFAM" id="SSF55874">
    <property type="entry name" value="ATPase domain of HSP90 chaperone/DNA topoisomerase II/histidine kinase"/>
    <property type="match status" value="1"/>
</dbReference>
<dbReference type="CDD" id="cd16917">
    <property type="entry name" value="HATPase_UhpB-NarQ-NarX-like"/>
    <property type="match status" value="1"/>
</dbReference>
<dbReference type="GO" id="GO:0000155">
    <property type="term" value="F:phosphorelay sensor kinase activity"/>
    <property type="evidence" value="ECO:0007669"/>
    <property type="project" value="InterPro"/>
</dbReference>
<dbReference type="GO" id="GO:0016020">
    <property type="term" value="C:membrane"/>
    <property type="evidence" value="ECO:0007669"/>
    <property type="project" value="InterPro"/>
</dbReference>
<evidence type="ECO:0000256" key="6">
    <source>
        <dbReference type="ARBA" id="ARBA00022777"/>
    </source>
</evidence>
<gene>
    <name evidence="11" type="ORF">ISU10_11580</name>
</gene>
<dbReference type="EC" id="2.7.13.3" evidence="2"/>
<reference evidence="11" key="1">
    <citation type="submission" date="2020-11" db="EMBL/GenBank/DDBJ databases">
        <title>Nocardioides cynanchi sp. nov., isolated from soil of rhizosphere of Cynanchum wilfordii.</title>
        <authorList>
            <person name="Lee J.-S."/>
            <person name="Suh M.K."/>
            <person name="Kim J.-S."/>
        </authorList>
    </citation>
    <scope>NUCLEOTIDE SEQUENCE</scope>
    <source>
        <strain evidence="11">KCTC 19276</strain>
    </source>
</reference>
<evidence type="ECO:0000313" key="12">
    <source>
        <dbReference type="Proteomes" id="UP000660668"/>
    </source>
</evidence>
<dbReference type="Proteomes" id="UP000660668">
    <property type="component" value="Unassembled WGS sequence"/>
</dbReference>
<feature type="transmembrane region" description="Helical" evidence="9">
    <location>
        <begin position="293"/>
        <end position="316"/>
    </location>
</feature>
<evidence type="ECO:0000313" key="11">
    <source>
        <dbReference type="EMBL" id="MBF4768408.1"/>
    </source>
</evidence>
<keyword evidence="8" id="KW-0902">Two-component regulatory system</keyword>
<sequence>MTQGGYDVRERIVVPALFPVVTVLLLAITAALDVATPASGPGVELASGPGWPFAGLGVVFGVCAGVVLALVRGSDPRRFGWLLGGLGVVWGLDALAQSWVRYGIRPDEALPGAGTALWFLNRFGAFLPMTVAALLLVFPTGRFLVGRWGTAGRAALGVMAASGLLVIVAPANGLIAEVDVPAGLDLDAGALPLPAGLADAVLPIANTLTLVGVLVAMASAVVRHRRAVGAERDRTRWLLWSVEVGAVALAFSLFSDLGFINDVVLFVVVVLPGVAVTIGIVRPGLVPVEDLLNATLVFAVLSVSLVAVDLLVVAGLSAVLGDNLDERQVVVVVLLLTAVLYGPLRQRLSATVRRVLLGQREAPYDVVAGLASTLERSDEAGEQLAAVTDAVATAFRIGFVRLEVDRPSGERLVAVHGNEPAEVRTLPITYREREVGRVVLPVRGLRSRLSGRDEQLLADLVRQAASAVRTGQLAEELQESRERLVVAREEERRRIRRDLHDGLGPSLSGIVYQLESARLLVGKDPAGAECTIASLSSHVQEVVADVRRLVHDLRPPALDDRGLVGALAQQAESITASGGPAVSVSASTVAGLPAAVEVAAYRIVSEALTNVARHASATRATVRLAVGDGELLVEVSDDGAGIAPEAQVGVGLVSLRERADELGGRSEVTCPPTGGTYVRAWLPLSSASSEVSIDG</sequence>
<keyword evidence="9" id="KW-0812">Transmembrane</keyword>
<comment type="catalytic activity">
    <reaction evidence="1">
        <text>ATP + protein L-histidine = ADP + protein N-phospho-L-histidine.</text>
        <dbReference type="EC" id="2.7.13.3"/>
    </reaction>
</comment>
<dbReference type="SMART" id="SM00387">
    <property type="entry name" value="HATPase_c"/>
    <property type="match status" value="1"/>
</dbReference>
<keyword evidence="7" id="KW-0067">ATP-binding</keyword>
<evidence type="ECO:0000256" key="5">
    <source>
        <dbReference type="ARBA" id="ARBA00022741"/>
    </source>
</evidence>
<evidence type="ECO:0000256" key="2">
    <source>
        <dbReference type="ARBA" id="ARBA00012438"/>
    </source>
</evidence>
<feature type="transmembrane region" description="Helical" evidence="9">
    <location>
        <begin position="237"/>
        <end position="257"/>
    </location>
</feature>
<dbReference type="InterPro" id="IPR005467">
    <property type="entry name" value="His_kinase_dom"/>
</dbReference>
<dbReference type="Pfam" id="PF02518">
    <property type="entry name" value="HATPase_c"/>
    <property type="match status" value="1"/>
</dbReference>
<keyword evidence="3" id="KW-0597">Phosphoprotein</keyword>
<accession>A0A930VKK9</accession>
<evidence type="ECO:0000259" key="10">
    <source>
        <dbReference type="PROSITE" id="PS50109"/>
    </source>
</evidence>
<feature type="transmembrane region" description="Helical" evidence="9">
    <location>
        <begin position="328"/>
        <end position="344"/>
    </location>
</feature>
<dbReference type="Gene3D" id="3.30.565.10">
    <property type="entry name" value="Histidine kinase-like ATPase, C-terminal domain"/>
    <property type="match status" value="1"/>
</dbReference>
<evidence type="ECO:0000256" key="8">
    <source>
        <dbReference type="ARBA" id="ARBA00023012"/>
    </source>
</evidence>
<keyword evidence="9" id="KW-0472">Membrane</keyword>
<evidence type="ECO:0000256" key="1">
    <source>
        <dbReference type="ARBA" id="ARBA00000085"/>
    </source>
</evidence>
<keyword evidence="6 11" id="KW-0418">Kinase</keyword>
<dbReference type="InterPro" id="IPR050482">
    <property type="entry name" value="Sensor_HK_TwoCompSys"/>
</dbReference>
<protein>
    <recommendedName>
        <fullName evidence="2">histidine kinase</fullName>
        <ecNumber evidence="2">2.7.13.3</ecNumber>
    </recommendedName>
</protein>
<name>A0A930VKK9_9ACTN</name>
<dbReference type="PROSITE" id="PS50109">
    <property type="entry name" value="HIS_KIN"/>
    <property type="match status" value="1"/>
</dbReference>
<dbReference type="GO" id="GO:0005524">
    <property type="term" value="F:ATP binding"/>
    <property type="evidence" value="ECO:0007669"/>
    <property type="project" value="UniProtKB-KW"/>
</dbReference>
<dbReference type="PANTHER" id="PTHR24421">
    <property type="entry name" value="NITRATE/NITRITE SENSOR PROTEIN NARX-RELATED"/>
    <property type="match status" value="1"/>
</dbReference>
<feature type="transmembrane region" description="Helical" evidence="9">
    <location>
        <begin position="263"/>
        <end position="281"/>
    </location>
</feature>
<dbReference type="InterPro" id="IPR011712">
    <property type="entry name" value="Sig_transdc_His_kin_sub3_dim/P"/>
</dbReference>
<feature type="transmembrane region" description="Helical" evidence="9">
    <location>
        <begin position="12"/>
        <end position="31"/>
    </location>
</feature>
<evidence type="ECO:0000256" key="9">
    <source>
        <dbReference type="SAM" id="Phobius"/>
    </source>
</evidence>
<dbReference type="EMBL" id="JADKPO010000013">
    <property type="protein sequence ID" value="MBF4768408.1"/>
    <property type="molecule type" value="Genomic_DNA"/>
</dbReference>
<organism evidence="11 12">
    <name type="scientific">Nocardioides agariphilus</name>
    <dbReference type="NCBI Taxonomy" id="433664"/>
    <lineage>
        <taxon>Bacteria</taxon>
        <taxon>Bacillati</taxon>
        <taxon>Actinomycetota</taxon>
        <taxon>Actinomycetes</taxon>
        <taxon>Propionibacteriales</taxon>
        <taxon>Nocardioidaceae</taxon>
        <taxon>Nocardioides</taxon>
    </lineage>
</organism>
<dbReference type="InterPro" id="IPR036890">
    <property type="entry name" value="HATPase_C_sf"/>
</dbReference>
<dbReference type="Pfam" id="PF07730">
    <property type="entry name" value="HisKA_3"/>
    <property type="match status" value="1"/>
</dbReference>
<dbReference type="InterPro" id="IPR003594">
    <property type="entry name" value="HATPase_dom"/>
</dbReference>
<proteinExistence type="predicted"/>
<evidence type="ECO:0000256" key="3">
    <source>
        <dbReference type="ARBA" id="ARBA00022553"/>
    </source>
</evidence>
<evidence type="ECO:0000256" key="7">
    <source>
        <dbReference type="ARBA" id="ARBA00022840"/>
    </source>
</evidence>
<feature type="transmembrane region" description="Helical" evidence="9">
    <location>
        <begin position="195"/>
        <end position="216"/>
    </location>
</feature>